<organism evidence="1 2">
    <name type="scientific">Meloidogyne enterolobii</name>
    <name type="common">Root-knot nematode worm</name>
    <name type="synonym">Meloidogyne mayaguensis</name>
    <dbReference type="NCBI Taxonomy" id="390850"/>
    <lineage>
        <taxon>Eukaryota</taxon>
        <taxon>Metazoa</taxon>
        <taxon>Ecdysozoa</taxon>
        <taxon>Nematoda</taxon>
        <taxon>Chromadorea</taxon>
        <taxon>Rhabditida</taxon>
        <taxon>Tylenchina</taxon>
        <taxon>Tylenchomorpha</taxon>
        <taxon>Tylenchoidea</taxon>
        <taxon>Meloidogynidae</taxon>
        <taxon>Meloidogyninae</taxon>
        <taxon>Meloidogyne</taxon>
    </lineage>
</organism>
<evidence type="ECO:0000313" key="1">
    <source>
        <dbReference type="EMBL" id="CAK5036777.1"/>
    </source>
</evidence>
<protein>
    <submittedName>
        <fullName evidence="1">Uncharacterized protein</fullName>
    </submittedName>
</protein>
<dbReference type="Proteomes" id="UP001497535">
    <property type="component" value="Unassembled WGS sequence"/>
</dbReference>
<accession>A0ACB0Y981</accession>
<proteinExistence type="predicted"/>
<name>A0ACB0Y981_MELEN</name>
<dbReference type="EMBL" id="CAVMJV010000008">
    <property type="protein sequence ID" value="CAK5036777.1"/>
    <property type="molecule type" value="Genomic_DNA"/>
</dbReference>
<gene>
    <name evidence="1" type="ORF">MENTE1834_LOCUS9129</name>
</gene>
<reference evidence="1" key="1">
    <citation type="submission" date="2023-11" db="EMBL/GenBank/DDBJ databases">
        <authorList>
            <person name="Poullet M."/>
        </authorList>
    </citation>
    <scope>NUCLEOTIDE SEQUENCE</scope>
    <source>
        <strain evidence="1">E1834</strain>
    </source>
</reference>
<comment type="caution">
    <text evidence="1">The sequence shown here is derived from an EMBL/GenBank/DDBJ whole genome shotgun (WGS) entry which is preliminary data.</text>
</comment>
<evidence type="ECO:0000313" key="2">
    <source>
        <dbReference type="Proteomes" id="UP001497535"/>
    </source>
</evidence>
<keyword evidence="2" id="KW-1185">Reference proteome</keyword>
<sequence>MDAYNNEKAFQSQATFKMLRRLHGHNLESQGLNNLSEAFQSFVTRVKFFSVGRLRRTWSYSALEFMKYRRLLPMIVGDEQDPGSVFDEFMDIGVDGLPFTARQVEASLEEKGICVSNVSSKVTRNQLQSFFCKFGKVQSCRIPSSKGSSVYATMPKKKLHGTCLITFKNPQSAVKAKRALPEELLFYGQQMVVMPYIPSSASWRRTVSSPNAKMLDSEFNQESFSVGKLSRTSSGSSLASTTTCSSATLASTASSATIPIDELPDRALTRILFFVGPLDRIRLERVSKHWLELSTKAWAQSRSLHFSEEPELLRHFNKSFPMCHVHLKAILRRSGPHIRSLSLADINQLFDENSVLEVGALCPELTNLNLSSITASPETLRVLSESFPKLTKIAYCGMTQTNEKAFLFLLKSMASRLRSVDFRGCTRLKGSFFTLFGTALEEVLLDGCIFLDNHVIEDLSVRCNCIHTFKLDGCRKLNDESLSLISRNFNGLTTLTLCGVFPLFTNKGLKQISRISSLQTLSLDYNPLVDDNLLSSVSDNLQNLRKFTLSFAGTDCQITTNGLCLLAKLKKLEELDLSGLAALNVQVLKSICIDGCLELRTIFLRNCSYLGDDGIAELGNLTKLENVDLSGCILVSNESILKLCGLFKNESNPHAYPVKIIIGGTICEPHKIRRPNGSRVILDQADNSSLNLNYLSSFVDENELFNGDEDDEFRILSAHRDFISNALQTEEDDSPLGDDPKKILAWVEREATELGLFNKE</sequence>